<evidence type="ECO:0000256" key="4">
    <source>
        <dbReference type="ARBA" id="ARBA00023136"/>
    </source>
</evidence>
<comment type="similarity">
    <text evidence="2 5">Belongs to the CDP-alcohol phosphatidyltransferase class-I family.</text>
</comment>
<dbReference type="GO" id="GO:0008654">
    <property type="term" value="P:phospholipid biosynthetic process"/>
    <property type="evidence" value="ECO:0007669"/>
    <property type="project" value="InterPro"/>
</dbReference>
<dbReference type="InterPro" id="IPR000462">
    <property type="entry name" value="CDP-OH_P_trans"/>
</dbReference>
<dbReference type="eggNOG" id="KOG2877">
    <property type="taxonomic scope" value="Eukaryota"/>
</dbReference>
<dbReference type="PIRSF" id="PIRSF015665">
    <property type="entry name" value="CHOPT"/>
    <property type="match status" value="1"/>
</dbReference>
<evidence type="ECO:0000313" key="8">
    <source>
        <dbReference type="Proteomes" id="UP000009168"/>
    </source>
</evidence>
<evidence type="ECO:0000256" key="6">
    <source>
        <dbReference type="SAM" id="Phobius"/>
    </source>
</evidence>
<dbReference type="GO" id="GO:0016020">
    <property type="term" value="C:membrane"/>
    <property type="evidence" value="ECO:0007669"/>
    <property type="project" value="UniProtKB-SubCell"/>
</dbReference>
<dbReference type="InParanoid" id="I7MHT0"/>
<dbReference type="AlphaFoldDB" id="I7MHT0"/>
<evidence type="ECO:0000256" key="1">
    <source>
        <dbReference type="ARBA" id="ARBA00004370"/>
    </source>
</evidence>
<keyword evidence="8" id="KW-1185">Reference proteome</keyword>
<feature type="transmembrane region" description="Helical" evidence="6">
    <location>
        <begin position="247"/>
        <end position="264"/>
    </location>
</feature>
<feature type="transmembrane region" description="Helical" evidence="6">
    <location>
        <begin position="335"/>
        <end position="355"/>
    </location>
</feature>
<feature type="transmembrane region" description="Helical" evidence="6">
    <location>
        <begin position="213"/>
        <end position="235"/>
    </location>
</feature>
<organism evidence="7 8">
    <name type="scientific">Tetrahymena thermophila (strain SB210)</name>
    <dbReference type="NCBI Taxonomy" id="312017"/>
    <lineage>
        <taxon>Eukaryota</taxon>
        <taxon>Sar</taxon>
        <taxon>Alveolata</taxon>
        <taxon>Ciliophora</taxon>
        <taxon>Intramacronucleata</taxon>
        <taxon>Oligohymenophorea</taxon>
        <taxon>Hymenostomatida</taxon>
        <taxon>Tetrahymenina</taxon>
        <taxon>Tetrahymenidae</taxon>
        <taxon>Tetrahymena</taxon>
    </lineage>
</organism>
<dbReference type="STRING" id="312017.I7MHT0"/>
<dbReference type="PANTHER" id="PTHR10414:SF37">
    <property type="entry name" value="BB IN A BOXCAR, ISOFORM C"/>
    <property type="match status" value="1"/>
</dbReference>
<feature type="transmembrane region" description="Helical" evidence="6">
    <location>
        <begin position="145"/>
        <end position="167"/>
    </location>
</feature>
<feature type="transmembrane region" description="Helical" evidence="6">
    <location>
        <begin position="270"/>
        <end position="287"/>
    </location>
</feature>
<reference evidence="8" key="1">
    <citation type="journal article" date="2006" name="PLoS Biol.">
        <title>Macronuclear genome sequence of the ciliate Tetrahymena thermophila, a model eukaryote.</title>
        <authorList>
            <person name="Eisen J.A."/>
            <person name="Coyne R.S."/>
            <person name="Wu M."/>
            <person name="Wu D."/>
            <person name="Thiagarajan M."/>
            <person name="Wortman J.R."/>
            <person name="Badger J.H."/>
            <person name="Ren Q."/>
            <person name="Amedeo P."/>
            <person name="Jones K.M."/>
            <person name="Tallon L.J."/>
            <person name="Delcher A.L."/>
            <person name="Salzberg S.L."/>
            <person name="Silva J.C."/>
            <person name="Haas B.J."/>
            <person name="Majoros W.H."/>
            <person name="Farzad M."/>
            <person name="Carlton J.M."/>
            <person name="Smith R.K. Jr."/>
            <person name="Garg J."/>
            <person name="Pearlman R.E."/>
            <person name="Karrer K.M."/>
            <person name="Sun L."/>
            <person name="Manning G."/>
            <person name="Elde N.C."/>
            <person name="Turkewitz A.P."/>
            <person name="Asai D.J."/>
            <person name="Wilkes D.E."/>
            <person name="Wang Y."/>
            <person name="Cai H."/>
            <person name="Collins K."/>
            <person name="Stewart B.A."/>
            <person name="Lee S.R."/>
            <person name="Wilamowska K."/>
            <person name="Weinberg Z."/>
            <person name="Ruzzo W.L."/>
            <person name="Wloga D."/>
            <person name="Gaertig J."/>
            <person name="Frankel J."/>
            <person name="Tsao C.-C."/>
            <person name="Gorovsky M.A."/>
            <person name="Keeling P.J."/>
            <person name="Waller R.F."/>
            <person name="Patron N.J."/>
            <person name="Cherry J.M."/>
            <person name="Stover N.A."/>
            <person name="Krieger C.J."/>
            <person name="del Toro C."/>
            <person name="Ryder H.F."/>
            <person name="Williamson S.C."/>
            <person name="Barbeau R.A."/>
            <person name="Hamilton E.P."/>
            <person name="Orias E."/>
        </authorList>
    </citation>
    <scope>NUCLEOTIDE SEQUENCE [LARGE SCALE GENOMIC DNA]</scope>
    <source>
        <strain evidence="8">SB210</strain>
    </source>
</reference>
<sequence length="382" mass="43308">MGFKYLFEQYEQKLLQYKYSGVDHSLLYNYIMSPIANVCLNYVPESLAPNVITLLGLLFVLIPHFILWAVYPIWELSADVHPAMLLFLGITHIIYMNFDNLDGKQARKTGNSSPLGLLFDHGCDSLIVFIQGISLATCLKFGNNLGAFFVIYLGAFTFFTTTIEEYYTHIMYLPPINGAAEGCFGISVIYFITAGLGSSFWDQESFGIVNRYILLGGFCLAGLANLIGIIQRIYVQKPEQMINACRNMLFFLFITFVSIYAIIVSETNKYYMRLVIYIFGFNFAKLVSILQISHVSDSPFIQFRRSNFIILSILFVNTFISQISDSGAILDEELVLWAVLIATLVAYGHLVVSAINQFCEVLKIRAFRVKQRDMVSLQEDTL</sequence>
<dbReference type="Gene3D" id="1.20.120.1760">
    <property type="match status" value="1"/>
</dbReference>
<dbReference type="PANTHER" id="PTHR10414">
    <property type="entry name" value="ETHANOLAMINEPHOSPHOTRANSFERASE"/>
    <property type="match status" value="1"/>
</dbReference>
<proteinExistence type="inferred from homology"/>
<evidence type="ECO:0000256" key="2">
    <source>
        <dbReference type="ARBA" id="ARBA00010441"/>
    </source>
</evidence>
<dbReference type="InterPro" id="IPR014472">
    <property type="entry name" value="CHOPT"/>
</dbReference>
<comment type="subcellular location">
    <subcellularLocation>
        <location evidence="1">Membrane</location>
    </subcellularLocation>
</comment>
<evidence type="ECO:0000313" key="7">
    <source>
        <dbReference type="EMBL" id="EAS03239.3"/>
    </source>
</evidence>
<accession>I7MHT0</accession>
<dbReference type="EMBL" id="GG662495">
    <property type="protein sequence ID" value="EAS03239.3"/>
    <property type="molecule type" value="Genomic_DNA"/>
</dbReference>
<name>I7MHT0_TETTS</name>
<dbReference type="PROSITE" id="PS00379">
    <property type="entry name" value="CDP_ALCOHOL_P_TRANSF"/>
    <property type="match status" value="1"/>
</dbReference>
<dbReference type="OrthoDB" id="196717at2759"/>
<dbReference type="InterPro" id="IPR048254">
    <property type="entry name" value="CDP_ALCOHOL_P_TRANSF_CS"/>
</dbReference>
<protein>
    <submittedName>
        <fullName evidence="7">CDP-alcohol phosphatidyltransferase</fullName>
    </submittedName>
</protein>
<evidence type="ECO:0000256" key="5">
    <source>
        <dbReference type="RuleBase" id="RU003750"/>
    </source>
</evidence>
<dbReference type="Proteomes" id="UP000009168">
    <property type="component" value="Unassembled WGS sequence"/>
</dbReference>
<keyword evidence="4 6" id="KW-0472">Membrane</keyword>
<keyword evidence="6" id="KW-0812">Transmembrane</keyword>
<gene>
    <name evidence="7" type="ORF">TTHERM_00535750</name>
</gene>
<dbReference type="RefSeq" id="XP_001023484.3">
    <property type="nucleotide sequence ID" value="XM_001023484.3"/>
</dbReference>
<keyword evidence="6" id="KW-1133">Transmembrane helix</keyword>
<dbReference type="Pfam" id="PF01066">
    <property type="entry name" value="CDP-OH_P_transf"/>
    <property type="match status" value="1"/>
</dbReference>
<dbReference type="InterPro" id="IPR043130">
    <property type="entry name" value="CDP-OH_PTrfase_TM_dom"/>
</dbReference>
<feature type="transmembrane region" description="Helical" evidence="6">
    <location>
        <begin position="80"/>
        <end position="98"/>
    </location>
</feature>
<dbReference type="GO" id="GO:0016780">
    <property type="term" value="F:phosphotransferase activity, for other substituted phosphate groups"/>
    <property type="evidence" value="ECO:0007669"/>
    <property type="project" value="InterPro"/>
</dbReference>
<evidence type="ECO:0000256" key="3">
    <source>
        <dbReference type="ARBA" id="ARBA00022679"/>
    </source>
</evidence>
<feature type="transmembrane region" description="Helical" evidence="6">
    <location>
        <begin position="51"/>
        <end position="74"/>
    </location>
</feature>
<dbReference type="KEGG" id="tet:TTHERM_00535750"/>
<feature type="transmembrane region" description="Helical" evidence="6">
    <location>
        <begin position="308"/>
        <end position="329"/>
    </location>
</feature>
<dbReference type="GeneID" id="7826580"/>
<keyword evidence="3 5" id="KW-0808">Transferase</keyword>